<dbReference type="GO" id="GO:0042910">
    <property type="term" value="F:xenobiotic transmembrane transporter activity"/>
    <property type="evidence" value="ECO:0007669"/>
    <property type="project" value="InterPro"/>
</dbReference>
<feature type="transmembrane region" description="Helical" evidence="7">
    <location>
        <begin position="37"/>
        <end position="60"/>
    </location>
</feature>
<evidence type="ECO:0000313" key="9">
    <source>
        <dbReference type="Proteomes" id="UP000233256"/>
    </source>
</evidence>
<evidence type="ECO:0000313" key="8">
    <source>
        <dbReference type="EMBL" id="PKK88056.1"/>
    </source>
</evidence>
<feature type="transmembrane region" description="Helical" evidence="7">
    <location>
        <begin position="433"/>
        <end position="455"/>
    </location>
</feature>
<feature type="transmembrane region" description="Helical" evidence="7">
    <location>
        <begin position="377"/>
        <end position="399"/>
    </location>
</feature>
<feature type="transmembrane region" description="Helical" evidence="7">
    <location>
        <begin position="156"/>
        <end position="174"/>
    </location>
</feature>
<protein>
    <submittedName>
        <fullName evidence="8">MATE family efflux transporter</fullName>
    </submittedName>
</protein>
<feature type="transmembrane region" description="Helical" evidence="7">
    <location>
        <begin position="342"/>
        <end position="365"/>
    </location>
</feature>
<dbReference type="PANTHER" id="PTHR43549:SF3">
    <property type="entry name" value="MULTIDRUG RESISTANCE PROTEIN YPNP-RELATED"/>
    <property type="match status" value="1"/>
</dbReference>
<comment type="subcellular location">
    <subcellularLocation>
        <location evidence="1">Cell membrane</location>
        <topology evidence="1">Multi-pass membrane protein</topology>
    </subcellularLocation>
</comment>
<dbReference type="PIRSF" id="PIRSF006603">
    <property type="entry name" value="DinF"/>
    <property type="match status" value="1"/>
</dbReference>
<dbReference type="InterPro" id="IPR052031">
    <property type="entry name" value="Membrane_Transporter-Flippase"/>
</dbReference>
<dbReference type="GO" id="GO:0005886">
    <property type="term" value="C:plasma membrane"/>
    <property type="evidence" value="ECO:0007669"/>
    <property type="project" value="UniProtKB-SubCell"/>
</dbReference>
<sequence length="467" mass="49095">MTQGNESRSSGNGFGISGSGGIPALVSGEVGPTLLRLTLPMIIGIVSMVAFNLIDTIYISMLGTRELAALSFTFPVVMVMSSMALGLGMGASAVISRAIGSGNMEQARRLTTDSLFLAVMLVGCCVIVGLLTIKPLFSAMGASEDIIELISQYMTVWYPAMLFVVIPMTGNNVIRACGDTRTPAAIMMTAVVLNAILDPLLIFGIGPFPSMGIRGAAVATMLSRSVTLVLSVYILHWQRKMVTLKIPGWTELRNSWSPILNIAIPAAATRLILPLGAGILTRIAAQYGNGAVAAMGVATRIEFVALAVVMALSSVLGPFTGQNYGAGRIDRVREAFRISCRFSLQWGFGTAIVLYLLSGYLPALFSKDPDTLSALKSYLLIVPIGFGAQGIFALGASALNVLGRPLTAAALSIVQMLLITVPLAWIFSQSFGMTGIFGAILIAFIIGGGLSGMLVRSTMAGLNPERV</sequence>
<evidence type="ECO:0000256" key="2">
    <source>
        <dbReference type="ARBA" id="ARBA00022448"/>
    </source>
</evidence>
<keyword evidence="5 7" id="KW-1133">Transmembrane helix</keyword>
<reference evidence="8 9" key="1">
    <citation type="journal article" date="2017" name="ISME J.">
        <title>Potential for microbial H2 and metal transformations associated with novel bacteria and archaea in deep terrestrial subsurface sediments.</title>
        <authorList>
            <person name="Hernsdorf A.W."/>
            <person name="Amano Y."/>
            <person name="Miyakawa K."/>
            <person name="Ise K."/>
            <person name="Suzuki Y."/>
            <person name="Anantharaman K."/>
            <person name="Probst A."/>
            <person name="Burstein D."/>
            <person name="Thomas B.C."/>
            <person name="Banfield J.F."/>
        </authorList>
    </citation>
    <scope>NUCLEOTIDE SEQUENCE [LARGE SCALE GENOMIC DNA]</scope>
    <source>
        <strain evidence="8">HGW-Wallbacteria-1</strain>
    </source>
</reference>
<keyword evidence="4 7" id="KW-0812">Transmembrane</keyword>
<evidence type="ECO:0000256" key="4">
    <source>
        <dbReference type="ARBA" id="ARBA00022692"/>
    </source>
</evidence>
<accession>A0A2N1PIA4</accession>
<feature type="transmembrane region" description="Helical" evidence="7">
    <location>
        <begin position="303"/>
        <end position="321"/>
    </location>
</feature>
<evidence type="ECO:0000256" key="1">
    <source>
        <dbReference type="ARBA" id="ARBA00004651"/>
    </source>
</evidence>
<dbReference type="PANTHER" id="PTHR43549">
    <property type="entry name" value="MULTIDRUG RESISTANCE PROTEIN YPNP-RELATED"/>
    <property type="match status" value="1"/>
</dbReference>
<proteinExistence type="predicted"/>
<keyword evidence="2" id="KW-0813">Transport</keyword>
<dbReference type="EMBL" id="PGXC01000071">
    <property type="protein sequence ID" value="PKK88056.1"/>
    <property type="molecule type" value="Genomic_DNA"/>
</dbReference>
<keyword evidence="3" id="KW-1003">Cell membrane</keyword>
<evidence type="ECO:0000256" key="6">
    <source>
        <dbReference type="ARBA" id="ARBA00023136"/>
    </source>
</evidence>
<feature type="transmembrane region" description="Helical" evidence="7">
    <location>
        <begin position="186"/>
        <end position="205"/>
    </location>
</feature>
<dbReference type="Pfam" id="PF01554">
    <property type="entry name" value="MatE"/>
    <property type="match status" value="2"/>
</dbReference>
<dbReference type="NCBIfam" id="TIGR00797">
    <property type="entry name" value="matE"/>
    <property type="match status" value="1"/>
</dbReference>
<dbReference type="InterPro" id="IPR002528">
    <property type="entry name" value="MATE_fam"/>
</dbReference>
<evidence type="ECO:0000256" key="3">
    <source>
        <dbReference type="ARBA" id="ARBA00022475"/>
    </source>
</evidence>
<comment type="caution">
    <text evidence="8">The sequence shown here is derived from an EMBL/GenBank/DDBJ whole genome shotgun (WGS) entry which is preliminary data.</text>
</comment>
<feature type="transmembrane region" description="Helical" evidence="7">
    <location>
        <begin position="211"/>
        <end position="235"/>
    </location>
</feature>
<keyword evidence="6 7" id="KW-0472">Membrane</keyword>
<name>A0A2N1PIA4_9BACT</name>
<evidence type="ECO:0000256" key="5">
    <source>
        <dbReference type="ARBA" id="ARBA00022989"/>
    </source>
</evidence>
<dbReference type="GO" id="GO:0015297">
    <property type="term" value="F:antiporter activity"/>
    <property type="evidence" value="ECO:0007669"/>
    <property type="project" value="InterPro"/>
</dbReference>
<dbReference type="InterPro" id="IPR048279">
    <property type="entry name" value="MdtK-like"/>
</dbReference>
<evidence type="ECO:0000256" key="7">
    <source>
        <dbReference type="SAM" id="Phobius"/>
    </source>
</evidence>
<feature type="transmembrane region" description="Helical" evidence="7">
    <location>
        <begin position="72"/>
        <end position="95"/>
    </location>
</feature>
<feature type="transmembrane region" description="Helical" evidence="7">
    <location>
        <begin position="256"/>
        <end position="283"/>
    </location>
</feature>
<dbReference type="Proteomes" id="UP000233256">
    <property type="component" value="Unassembled WGS sequence"/>
</dbReference>
<feature type="transmembrane region" description="Helical" evidence="7">
    <location>
        <begin position="115"/>
        <end position="136"/>
    </location>
</feature>
<feature type="transmembrane region" description="Helical" evidence="7">
    <location>
        <begin position="406"/>
        <end position="427"/>
    </location>
</feature>
<dbReference type="AlphaFoldDB" id="A0A2N1PIA4"/>
<gene>
    <name evidence="8" type="ORF">CVV64_20505</name>
</gene>
<organism evidence="8 9">
    <name type="scientific">Candidatus Wallbacteria bacterium HGW-Wallbacteria-1</name>
    <dbReference type="NCBI Taxonomy" id="2013854"/>
    <lineage>
        <taxon>Bacteria</taxon>
        <taxon>Candidatus Walliibacteriota</taxon>
    </lineage>
</organism>